<evidence type="ECO:0000313" key="3">
    <source>
        <dbReference type="Proteomes" id="UP000482960"/>
    </source>
</evidence>
<feature type="compositionally biased region" description="Polar residues" evidence="1">
    <location>
        <begin position="14"/>
        <end position="24"/>
    </location>
</feature>
<protein>
    <recommendedName>
        <fullName evidence="4">ABC transporter ATP-binding protein</fullName>
    </recommendedName>
</protein>
<gene>
    <name evidence="2" type="ORF">Prum_030760</name>
</gene>
<evidence type="ECO:0000256" key="1">
    <source>
        <dbReference type="SAM" id="MobiDB-lite"/>
    </source>
</evidence>
<dbReference type="AlphaFoldDB" id="A0A6V8L014"/>
<name>A0A6V8L014_9ACTN</name>
<proteinExistence type="predicted"/>
<sequence length="124" mass="13197">MERLKAHRIRTYRTMQGNAETPPSSGVVPADRALPAGSSTTAIRVRTPFAEALADRLAAASIAARRTGPDELAVTGATIERIGDLAYEAGVRLHELSRQDASLEEAYLELTAGSVEYATGTADR</sequence>
<reference evidence="2 3" key="2">
    <citation type="submission" date="2020-03" db="EMBL/GenBank/DDBJ databases">
        <authorList>
            <person name="Ichikawa N."/>
            <person name="Kimura A."/>
            <person name="Kitahashi Y."/>
            <person name="Uohara A."/>
        </authorList>
    </citation>
    <scope>NUCLEOTIDE SEQUENCE [LARGE SCALE GENOMIC DNA]</scope>
    <source>
        <strain evidence="2 3">NBRC 108638</strain>
    </source>
</reference>
<dbReference type="EMBL" id="BLPG01000001">
    <property type="protein sequence ID" value="GFJ89434.1"/>
    <property type="molecule type" value="Genomic_DNA"/>
</dbReference>
<comment type="caution">
    <text evidence="2">The sequence shown here is derived from an EMBL/GenBank/DDBJ whole genome shotgun (WGS) entry which is preliminary data.</text>
</comment>
<keyword evidence="3" id="KW-1185">Reference proteome</keyword>
<evidence type="ECO:0008006" key="4">
    <source>
        <dbReference type="Google" id="ProtNLM"/>
    </source>
</evidence>
<evidence type="ECO:0000313" key="2">
    <source>
        <dbReference type="EMBL" id="GFJ89434.1"/>
    </source>
</evidence>
<feature type="region of interest" description="Disordered" evidence="1">
    <location>
        <begin position="14"/>
        <end position="33"/>
    </location>
</feature>
<reference evidence="2 3" key="1">
    <citation type="submission" date="2020-03" db="EMBL/GenBank/DDBJ databases">
        <title>Whole genome shotgun sequence of Phytohabitans rumicis NBRC 108638.</title>
        <authorList>
            <person name="Komaki H."/>
            <person name="Tamura T."/>
        </authorList>
    </citation>
    <scope>NUCLEOTIDE SEQUENCE [LARGE SCALE GENOMIC DNA]</scope>
    <source>
        <strain evidence="2 3">NBRC 108638</strain>
    </source>
</reference>
<accession>A0A6V8L014</accession>
<dbReference type="Proteomes" id="UP000482960">
    <property type="component" value="Unassembled WGS sequence"/>
</dbReference>
<organism evidence="2 3">
    <name type="scientific">Phytohabitans rumicis</name>
    <dbReference type="NCBI Taxonomy" id="1076125"/>
    <lineage>
        <taxon>Bacteria</taxon>
        <taxon>Bacillati</taxon>
        <taxon>Actinomycetota</taxon>
        <taxon>Actinomycetes</taxon>
        <taxon>Micromonosporales</taxon>
        <taxon>Micromonosporaceae</taxon>
    </lineage>
</organism>